<dbReference type="Pfam" id="PF13560">
    <property type="entry name" value="HTH_31"/>
    <property type="match status" value="1"/>
</dbReference>
<dbReference type="Proteomes" id="UP000291591">
    <property type="component" value="Unassembled WGS sequence"/>
</dbReference>
<dbReference type="Gene3D" id="1.10.260.40">
    <property type="entry name" value="lambda repressor-like DNA-binding domains"/>
    <property type="match status" value="1"/>
</dbReference>
<dbReference type="AlphaFoldDB" id="A0A4Q7UYH1"/>
<comment type="caution">
    <text evidence="2">The sequence shown here is derived from an EMBL/GenBank/DDBJ whole genome shotgun (WGS) entry which is preliminary data.</text>
</comment>
<organism evidence="2 3">
    <name type="scientific">Pseudonocardia sediminis</name>
    <dbReference type="NCBI Taxonomy" id="1397368"/>
    <lineage>
        <taxon>Bacteria</taxon>
        <taxon>Bacillati</taxon>
        <taxon>Actinomycetota</taxon>
        <taxon>Actinomycetes</taxon>
        <taxon>Pseudonocardiales</taxon>
        <taxon>Pseudonocardiaceae</taxon>
        <taxon>Pseudonocardia</taxon>
    </lineage>
</organism>
<protein>
    <submittedName>
        <fullName evidence="2">Helix-turn-helix protein</fullName>
    </submittedName>
</protein>
<dbReference type="GO" id="GO:0003677">
    <property type="term" value="F:DNA binding"/>
    <property type="evidence" value="ECO:0007669"/>
    <property type="project" value="InterPro"/>
</dbReference>
<dbReference type="Pfam" id="PF17765">
    <property type="entry name" value="MLTR_LBD"/>
    <property type="match status" value="1"/>
</dbReference>
<dbReference type="CDD" id="cd00093">
    <property type="entry name" value="HTH_XRE"/>
    <property type="match status" value="1"/>
</dbReference>
<dbReference type="SMART" id="SM00530">
    <property type="entry name" value="HTH_XRE"/>
    <property type="match status" value="1"/>
</dbReference>
<dbReference type="PANTHER" id="PTHR35010">
    <property type="entry name" value="BLL4672 PROTEIN-RELATED"/>
    <property type="match status" value="1"/>
</dbReference>
<sequence>MVVSEVTGSLGAARRRELGACLRSYRRLLGPESVGLPSTSRRRTPGLRREEVAALSGVGLSWYTWLEQGRVSASDHVLDSVGRVLGLDDVGRGHLRALSRPRFDEPDPDAPASLRPLLDSWPSSPAVLLDHRLDMVDANDAWARIWGHPGERAPSHRNVVRQLAVEPGPAVGDPTRLVMSVARQLRMASDLHAGDRRIAEVRDMLREDAPELGPVWDCRGVGAFDAPALTLQGRPVRAHLLRPTGGPDASILVLVPVG</sequence>
<feature type="domain" description="HTH cro/C1-type" evidence="1">
    <location>
        <begin position="21"/>
        <end position="92"/>
    </location>
</feature>
<dbReference type="EMBL" id="SHKL01000001">
    <property type="protein sequence ID" value="RZT85219.1"/>
    <property type="molecule type" value="Genomic_DNA"/>
</dbReference>
<evidence type="ECO:0000313" key="2">
    <source>
        <dbReference type="EMBL" id="RZT85219.1"/>
    </source>
</evidence>
<evidence type="ECO:0000313" key="3">
    <source>
        <dbReference type="Proteomes" id="UP000291591"/>
    </source>
</evidence>
<reference evidence="2 3" key="1">
    <citation type="submission" date="2019-02" db="EMBL/GenBank/DDBJ databases">
        <title>Sequencing the genomes of 1000 actinobacteria strains.</title>
        <authorList>
            <person name="Klenk H.-P."/>
        </authorList>
    </citation>
    <scope>NUCLEOTIDE SEQUENCE [LARGE SCALE GENOMIC DNA]</scope>
    <source>
        <strain evidence="2 3">DSM 45779</strain>
    </source>
</reference>
<proteinExistence type="predicted"/>
<dbReference type="Gene3D" id="3.30.450.180">
    <property type="match status" value="1"/>
</dbReference>
<dbReference type="RefSeq" id="WP_207223484.1">
    <property type="nucleotide sequence ID" value="NZ_SHKL01000001.1"/>
</dbReference>
<keyword evidence="3" id="KW-1185">Reference proteome</keyword>
<name>A0A4Q7UYH1_PSEST</name>
<accession>A0A4Q7UYH1</accession>
<dbReference type="SUPFAM" id="SSF47413">
    <property type="entry name" value="lambda repressor-like DNA-binding domains"/>
    <property type="match status" value="1"/>
</dbReference>
<gene>
    <name evidence="2" type="ORF">EV383_2083</name>
</gene>
<dbReference type="InterPro" id="IPR001387">
    <property type="entry name" value="Cro/C1-type_HTH"/>
</dbReference>
<dbReference type="InterPro" id="IPR041413">
    <property type="entry name" value="MLTR_LBD"/>
</dbReference>
<dbReference type="InterPro" id="IPR010982">
    <property type="entry name" value="Lambda_DNA-bd_dom_sf"/>
</dbReference>
<evidence type="ECO:0000259" key="1">
    <source>
        <dbReference type="SMART" id="SM00530"/>
    </source>
</evidence>